<sequence length="177" mass="19367">MPSSIPPAVKGSAIARALSDCGIDSATVVPDFVQIATHQYLDADRGRIDVTYCANENQALHVASGLYIGGRQPVIMMQNQGLYNCVNSLRACGLDARIPLLLMIGQFGREFSNFGQEMRASRRHMVSLLEPVLDALTIAHWNIETEADLGVVETAWTHAKRSHTPAAVIVGRHTEWD</sequence>
<dbReference type="PANTHER" id="PTHR42818:SF1">
    <property type="entry name" value="SULFOPYRUVATE DECARBOXYLASE"/>
    <property type="match status" value="1"/>
</dbReference>
<dbReference type="SUPFAM" id="SSF52518">
    <property type="entry name" value="Thiamin diphosphate-binding fold (THDP-binding)"/>
    <property type="match status" value="1"/>
</dbReference>
<evidence type="ECO:0000313" key="5">
    <source>
        <dbReference type="Proteomes" id="UP000006876"/>
    </source>
</evidence>
<dbReference type="InterPro" id="IPR012001">
    <property type="entry name" value="Thiamin_PyroP_enz_TPP-bd_dom"/>
</dbReference>
<dbReference type="PANTHER" id="PTHR42818">
    <property type="entry name" value="SULFOPYRUVATE DECARBOXYLASE SUBUNIT ALPHA"/>
    <property type="match status" value="1"/>
</dbReference>
<dbReference type="PATRIC" id="fig|762376.5.peg.2989"/>
<dbReference type="OrthoDB" id="3684683at2"/>
<accession>E3HVX8</accession>
<dbReference type="GO" id="GO:0030976">
    <property type="term" value="F:thiamine pyrophosphate binding"/>
    <property type="evidence" value="ECO:0007669"/>
    <property type="project" value="InterPro"/>
</dbReference>
<keyword evidence="2" id="KW-0456">Lyase</keyword>
<dbReference type="EMBL" id="CP002287">
    <property type="protein sequence ID" value="ADP16291.1"/>
    <property type="molecule type" value="Genomic_DNA"/>
</dbReference>
<reference evidence="4 5" key="1">
    <citation type="journal article" date="2011" name="J. Bacteriol.">
        <title>Complete genome sequence of the haloaromatic acid-degrading bacterium Achromobacter xylosoxidans A8.</title>
        <authorList>
            <person name="Strnad H."/>
            <person name="Ridl J."/>
            <person name="Paces J."/>
            <person name="Kolar M."/>
            <person name="Vlcek C."/>
            <person name="Paces V."/>
        </authorList>
    </citation>
    <scope>NUCLEOTIDE SEQUENCE [LARGE SCALE GENOMIC DNA]</scope>
    <source>
        <strain evidence="4 5">A8</strain>
    </source>
</reference>
<dbReference type="AlphaFoldDB" id="E3HVX8"/>
<keyword evidence="1" id="KW-0210">Decarboxylase</keyword>
<feature type="domain" description="Thiamine pyrophosphate enzyme N-terminal TPP-binding" evidence="3">
    <location>
        <begin position="12"/>
        <end position="113"/>
    </location>
</feature>
<dbReference type="Pfam" id="PF02776">
    <property type="entry name" value="TPP_enzyme_N"/>
    <property type="match status" value="1"/>
</dbReference>
<dbReference type="InterPro" id="IPR051818">
    <property type="entry name" value="TPP_dependent_decarboxylase"/>
</dbReference>
<dbReference type="InterPro" id="IPR029061">
    <property type="entry name" value="THDP-binding"/>
</dbReference>
<gene>
    <name evidence="4" type="ordered locus">AXYL_02971</name>
</gene>
<dbReference type="Gene3D" id="3.40.50.970">
    <property type="match status" value="1"/>
</dbReference>
<dbReference type="eggNOG" id="COG4032">
    <property type="taxonomic scope" value="Bacteria"/>
</dbReference>
<evidence type="ECO:0000256" key="1">
    <source>
        <dbReference type="ARBA" id="ARBA00022793"/>
    </source>
</evidence>
<protein>
    <submittedName>
        <fullName evidence="4">Thiamine pyrophosphate enzyme, N-terminal TPP-binding domain protein</fullName>
    </submittedName>
</protein>
<dbReference type="STRING" id="762376.AXYL_02971"/>
<dbReference type="CDD" id="cd07035">
    <property type="entry name" value="TPP_PYR_POX_like"/>
    <property type="match status" value="1"/>
</dbReference>
<proteinExistence type="predicted"/>
<organism evidence="4 5">
    <name type="scientific">Achromobacter xylosoxidans (strain A8)</name>
    <dbReference type="NCBI Taxonomy" id="762376"/>
    <lineage>
        <taxon>Bacteria</taxon>
        <taxon>Pseudomonadati</taxon>
        <taxon>Pseudomonadota</taxon>
        <taxon>Betaproteobacteria</taxon>
        <taxon>Burkholderiales</taxon>
        <taxon>Alcaligenaceae</taxon>
        <taxon>Achromobacter</taxon>
    </lineage>
</organism>
<dbReference type="RefSeq" id="WP_013393606.1">
    <property type="nucleotide sequence ID" value="NC_014640.1"/>
</dbReference>
<evidence type="ECO:0000259" key="3">
    <source>
        <dbReference type="Pfam" id="PF02776"/>
    </source>
</evidence>
<evidence type="ECO:0000313" key="4">
    <source>
        <dbReference type="EMBL" id="ADP16291.1"/>
    </source>
</evidence>
<dbReference type="HOGENOM" id="CLU_113594_0_0_4"/>
<evidence type="ECO:0000256" key="2">
    <source>
        <dbReference type="ARBA" id="ARBA00023239"/>
    </source>
</evidence>
<dbReference type="GO" id="GO:0016831">
    <property type="term" value="F:carboxy-lyase activity"/>
    <property type="evidence" value="ECO:0007669"/>
    <property type="project" value="UniProtKB-KW"/>
</dbReference>
<name>E3HVX8_ACHXA</name>
<dbReference type="KEGG" id="axy:AXYL_02971"/>
<dbReference type="Proteomes" id="UP000006876">
    <property type="component" value="Chromosome"/>
</dbReference>